<comment type="caution">
    <text evidence="1">The sequence shown here is derived from an EMBL/GenBank/DDBJ whole genome shotgun (WGS) entry which is preliminary data.</text>
</comment>
<sequence>MSLLILWLDMPDRLLKQHAFISHMQTYVHCCMFIEAGNEVIILASTQTLSLEMSSYDMNSMTNSSLIYSSPPRKCSGVEYIPSLESRPPHVVINLDTNNSEIEDFDHIDELIMYFHRPPASLQLFAANGSFISTYGQRLLTLDLGRRRVFRWPFIIAEVSQPIIGADFPSPLWTVSQHSA</sequence>
<organism evidence="1 2">
    <name type="scientific">Nephila pilipes</name>
    <name type="common">Giant wood spider</name>
    <name type="synonym">Nephila maculata</name>
    <dbReference type="NCBI Taxonomy" id="299642"/>
    <lineage>
        <taxon>Eukaryota</taxon>
        <taxon>Metazoa</taxon>
        <taxon>Ecdysozoa</taxon>
        <taxon>Arthropoda</taxon>
        <taxon>Chelicerata</taxon>
        <taxon>Arachnida</taxon>
        <taxon>Araneae</taxon>
        <taxon>Araneomorphae</taxon>
        <taxon>Entelegynae</taxon>
        <taxon>Araneoidea</taxon>
        <taxon>Nephilidae</taxon>
        <taxon>Nephila</taxon>
    </lineage>
</organism>
<gene>
    <name evidence="1" type="ORF">NPIL_558591</name>
</gene>
<evidence type="ECO:0000313" key="1">
    <source>
        <dbReference type="EMBL" id="GFS39113.1"/>
    </source>
</evidence>
<dbReference type="AlphaFoldDB" id="A0A8X6IC31"/>
<evidence type="ECO:0000313" key="2">
    <source>
        <dbReference type="Proteomes" id="UP000887013"/>
    </source>
</evidence>
<dbReference type="Proteomes" id="UP000887013">
    <property type="component" value="Unassembled WGS sequence"/>
</dbReference>
<keyword evidence="2" id="KW-1185">Reference proteome</keyword>
<dbReference type="OrthoDB" id="6436753at2759"/>
<dbReference type="EMBL" id="BMAW01043383">
    <property type="protein sequence ID" value="GFS39113.1"/>
    <property type="molecule type" value="Genomic_DNA"/>
</dbReference>
<accession>A0A8X6IC31</accession>
<name>A0A8X6IC31_NEPPI</name>
<proteinExistence type="predicted"/>
<reference evidence="1" key="1">
    <citation type="submission" date="2020-08" db="EMBL/GenBank/DDBJ databases">
        <title>Multicomponent nature underlies the extraordinary mechanical properties of spider dragline silk.</title>
        <authorList>
            <person name="Kono N."/>
            <person name="Nakamura H."/>
            <person name="Mori M."/>
            <person name="Yoshida Y."/>
            <person name="Ohtoshi R."/>
            <person name="Malay A.D."/>
            <person name="Moran D.A.P."/>
            <person name="Tomita M."/>
            <person name="Numata K."/>
            <person name="Arakawa K."/>
        </authorList>
    </citation>
    <scope>NUCLEOTIDE SEQUENCE</scope>
</reference>
<protein>
    <submittedName>
        <fullName evidence="1">Uncharacterized protein</fullName>
    </submittedName>
</protein>